<reference evidence="4" key="1">
    <citation type="journal article" date="2019" name="Int. J. Syst. Evol. Microbiol.">
        <title>The Global Catalogue of Microorganisms (GCM) 10K type strain sequencing project: providing services to taxonomists for standard genome sequencing and annotation.</title>
        <authorList>
            <consortium name="The Broad Institute Genomics Platform"/>
            <consortium name="The Broad Institute Genome Sequencing Center for Infectious Disease"/>
            <person name="Wu L."/>
            <person name="Ma J."/>
        </authorList>
    </citation>
    <scope>NUCLEOTIDE SEQUENCE [LARGE SCALE GENOMIC DNA]</scope>
    <source>
        <strain evidence="4">CCUG 58127</strain>
    </source>
</reference>
<dbReference type="EMBL" id="JBHSWH010000001">
    <property type="protein sequence ID" value="MFC6707969.1"/>
    <property type="molecule type" value="Genomic_DNA"/>
</dbReference>
<organism evidence="3 4">
    <name type="scientific">Flexivirga alba</name>
    <dbReference type="NCBI Taxonomy" id="702742"/>
    <lineage>
        <taxon>Bacteria</taxon>
        <taxon>Bacillati</taxon>
        <taxon>Actinomycetota</taxon>
        <taxon>Actinomycetes</taxon>
        <taxon>Micrococcales</taxon>
        <taxon>Dermacoccaceae</taxon>
        <taxon>Flexivirga</taxon>
    </lineage>
</organism>
<evidence type="ECO:0000313" key="3">
    <source>
        <dbReference type="EMBL" id="MFC6707969.1"/>
    </source>
</evidence>
<protein>
    <submittedName>
        <fullName evidence="3">DUF58 domain-containing protein</fullName>
    </submittedName>
</protein>
<name>A0ABW2AMX4_9MICO</name>
<gene>
    <name evidence="3" type="ORF">ACFQDH_22715</name>
</gene>
<evidence type="ECO:0000313" key="4">
    <source>
        <dbReference type="Proteomes" id="UP001596298"/>
    </source>
</evidence>
<dbReference type="Pfam" id="PF01882">
    <property type="entry name" value="DUF58"/>
    <property type="match status" value="1"/>
</dbReference>
<keyword evidence="4" id="KW-1185">Reference proteome</keyword>
<evidence type="ECO:0000256" key="1">
    <source>
        <dbReference type="SAM" id="MobiDB-lite"/>
    </source>
</evidence>
<dbReference type="RefSeq" id="WP_382404631.1">
    <property type="nucleotide sequence ID" value="NZ_JBHSWH010000001.1"/>
</dbReference>
<dbReference type="Proteomes" id="UP001596298">
    <property type="component" value="Unassembled WGS sequence"/>
</dbReference>
<proteinExistence type="predicted"/>
<dbReference type="InterPro" id="IPR002881">
    <property type="entry name" value="DUF58"/>
</dbReference>
<dbReference type="PANTHER" id="PTHR33608">
    <property type="entry name" value="BLL2464 PROTEIN"/>
    <property type="match status" value="1"/>
</dbReference>
<accession>A0ABW2AMX4</accession>
<dbReference type="PANTHER" id="PTHR33608:SF3">
    <property type="entry name" value="SLR2013 PROTEIN"/>
    <property type="match status" value="1"/>
</dbReference>
<feature type="compositionally biased region" description="Low complexity" evidence="1">
    <location>
        <begin position="145"/>
        <end position="164"/>
    </location>
</feature>
<feature type="region of interest" description="Disordered" evidence="1">
    <location>
        <begin position="137"/>
        <end position="179"/>
    </location>
</feature>
<comment type="caution">
    <text evidence="3">The sequence shown here is derived from an EMBL/GenBank/DDBJ whole genome shotgun (WGS) entry which is preliminary data.</text>
</comment>
<evidence type="ECO:0000259" key="2">
    <source>
        <dbReference type="Pfam" id="PF01882"/>
    </source>
</evidence>
<sequence>MRSIDWRATARRQHPVVRTWQPERDRRVVIVLDTSRTSAGRIDDSTRLDAGMDATLLLTALASRAGDRVGLLAGDRTIRSQVAGISDRAELMHTVINAMAPLEPALVEANWRTLLGADGALPKQRSLLVLVTPWNPPRSKKGYCPSSRGSPSSTASSSPRSPTPAYGPWRPNATPRAGV</sequence>
<feature type="domain" description="DUF58" evidence="2">
    <location>
        <begin position="1"/>
        <end position="132"/>
    </location>
</feature>